<gene>
    <name evidence="1" type="ORF">VHEMI08485</name>
</gene>
<evidence type="ECO:0000313" key="1">
    <source>
        <dbReference type="EMBL" id="CEJ92857.1"/>
    </source>
</evidence>
<dbReference type="Proteomes" id="UP000039046">
    <property type="component" value="Unassembled WGS sequence"/>
</dbReference>
<dbReference type="AlphaFoldDB" id="A0A0A1TPS3"/>
<dbReference type="EMBL" id="CDHN01000005">
    <property type="protein sequence ID" value="CEJ92857.1"/>
    <property type="molecule type" value="Genomic_DNA"/>
</dbReference>
<organism evidence="1 2">
    <name type="scientific">[Torrubiella] hemipterigena</name>
    <dbReference type="NCBI Taxonomy" id="1531966"/>
    <lineage>
        <taxon>Eukaryota</taxon>
        <taxon>Fungi</taxon>
        <taxon>Dikarya</taxon>
        <taxon>Ascomycota</taxon>
        <taxon>Pezizomycotina</taxon>
        <taxon>Sordariomycetes</taxon>
        <taxon>Hypocreomycetidae</taxon>
        <taxon>Hypocreales</taxon>
        <taxon>Clavicipitaceae</taxon>
        <taxon>Clavicipitaceae incertae sedis</taxon>
        <taxon>'Torrubiella' clade</taxon>
    </lineage>
</organism>
<dbReference type="InterPro" id="IPR008930">
    <property type="entry name" value="Terpenoid_cyclase/PrenylTrfase"/>
</dbReference>
<dbReference type="HOGENOM" id="CLU_077613_0_0_1"/>
<keyword evidence="2" id="KW-1185">Reference proteome</keyword>
<dbReference type="Gene3D" id="1.50.10.20">
    <property type="match status" value="1"/>
</dbReference>
<name>A0A0A1TPS3_9HYPO</name>
<proteinExistence type="predicted"/>
<evidence type="ECO:0008006" key="3">
    <source>
        <dbReference type="Google" id="ProtNLM"/>
    </source>
</evidence>
<sequence length="322" mass="36190">MDNVLEWICSADVALEWQVKRDLLGLSESEWRPVRARIETHGWGKELLSKQDTDGQWAGGSFAPSDATAAEFKENRQPWTATAFVLDELREMGLEPGCDAAKRTVELVGDNCKWDEGGQRFWDGETEECINGRTVSSGVYFGVDVHSIVQRLLGEVQSDGGWNCDRHRGSVRSSFDSTINVLEGLLAYEIAHGATPELTAARKSGEEYLLQRSLFKRLSTGAVVDATYLQLTYPRRYAYDVLRGLEYFRAAHLSAGGKAKPDARLAEAIGIVRQKKKADGKWQQEREFKGRHWLKYGDVGESSQWLTLKALRVLGWWDDASQ</sequence>
<accession>A0A0A1TPS3</accession>
<reference evidence="1 2" key="1">
    <citation type="journal article" date="2015" name="Genome Announc.">
        <title>Draft Genome Sequence and Gene Annotation of the Entomopathogenic Fungus Verticillium hemipterigenum.</title>
        <authorList>
            <person name="Horn F."/>
            <person name="Habel A."/>
            <person name="Scharf D.H."/>
            <person name="Dworschak J."/>
            <person name="Brakhage A.A."/>
            <person name="Guthke R."/>
            <person name="Hertweck C."/>
            <person name="Linde J."/>
        </authorList>
    </citation>
    <scope>NUCLEOTIDE SEQUENCE [LARGE SCALE GENOMIC DNA]</scope>
</reference>
<evidence type="ECO:0000313" key="2">
    <source>
        <dbReference type="Proteomes" id="UP000039046"/>
    </source>
</evidence>
<dbReference type="OrthoDB" id="3467192at2759"/>
<dbReference type="SUPFAM" id="SSF48239">
    <property type="entry name" value="Terpenoid cyclases/Protein prenyltransferases"/>
    <property type="match status" value="1"/>
</dbReference>
<protein>
    <recommendedName>
        <fullName evidence="3">Squalene cyclase</fullName>
    </recommendedName>
</protein>